<reference evidence="1 2" key="1">
    <citation type="journal article" date="2020" name="ISME J.">
        <title>Uncovering the hidden diversity of litter-decomposition mechanisms in mushroom-forming fungi.</title>
        <authorList>
            <person name="Floudas D."/>
            <person name="Bentzer J."/>
            <person name="Ahren D."/>
            <person name="Johansson T."/>
            <person name="Persson P."/>
            <person name="Tunlid A."/>
        </authorList>
    </citation>
    <scope>NUCLEOTIDE SEQUENCE [LARGE SCALE GENOMIC DNA]</scope>
    <source>
        <strain evidence="1 2">CBS 175.51</strain>
    </source>
</reference>
<organism evidence="1 2">
    <name type="scientific">Ephemerocybe angulata</name>
    <dbReference type="NCBI Taxonomy" id="980116"/>
    <lineage>
        <taxon>Eukaryota</taxon>
        <taxon>Fungi</taxon>
        <taxon>Dikarya</taxon>
        <taxon>Basidiomycota</taxon>
        <taxon>Agaricomycotina</taxon>
        <taxon>Agaricomycetes</taxon>
        <taxon>Agaricomycetidae</taxon>
        <taxon>Agaricales</taxon>
        <taxon>Agaricineae</taxon>
        <taxon>Psathyrellaceae</taxon>
        <taxon>Ephemerocybe</taxon>
    </lineage>
</organism>
<dbReference type="AlphaFoldDB" id="A0A8H5CHC5"/>
<keyword evidence="2" id="KW-1185">Reference proteome</keyword>
<dbReference type="Proteomes" id="UP000541558">
    <property type="component" value="Unassembled WGS sequence"/>
</dbReference>
<protein>
    <submittedName>
        <fullName evidence="1">Uncharacterized protein</fullName>
    </submittedName>
</protein>
<name>A0A8H5CHC5_9AGAR</name>
<dbReference type="EMBL" id="JAACJK010000001">
    <property type="protein sequence ID" value="KAF5341766.1"/>
    <property type="molecule type" value="Genomic_DNA"/>
</dbReference>
<evidence type="ECO:0000313" key="2">
    <source>
        <dbReference type="Proteomes" id="UP000541558"/>
    </source>
</evidence>
<comment type="caution">
    <text evidence="1">The sequence shown here is derived from an EMBL/GenBank/DDBJ whole genome shotgun (WGS) entry which is preliminary data.</text>
</comment>
<dbReference type="OrthoDB" id="10292012at2759"/>
<sequence>MTTGHRRDDPYAGSTPIYNKFMKGRASVLCDETIAAPAQESDVENPLRTEPLSRNIFSYFVEIGVKAESASYPSRKSHLTQRSTTNTRHVRIITPTIPIKESNLACSDSSSLNESKFKNFFAAPYRRLFRSSEDSTPAKPFKAAEKLERGHGLAQAAASDAGYPRTKYSKYWRLPRSLQWGLKSEGTKYRLTIRKPAPRAPTTVAHRRH</sequence>
<gene>
    <name evidence="1" type="ORF">D9611_001767</name>
</gene>
<accession>A0A8H5CHC5</accession>
<evidence type="ECO:0000313" key="1">
    <source>
        <dbReference type="EMBL" id="KAF5341766.1"/>
    </source>
</evidence>
<proteinExistence type="predicted"/>